<dbReference type="OrthoDB" id="370375at2"/>
<dbReference type="EMBL" id="QRAN01000019">
    <property type="protein sequence ID" value="RLQ20851.1"/>
    <property type="molecule type" value="Genomic_DNA"/>
</dbReference>
<keyword evidence="1" id="KW-1133">Transmembrane helix</keyword>
<accession>A0A3L7DXY4</accession>
<keyword evidence="1" id="KW-0472">Membrane</keyword>
<organism evidence="2 3">
    <name type="scientific">Seongchinamella sediminis</name>
    <dbReference type="NCBI Taxonomy" id="2283635"/>
    <lineage>
        <taxon>Bacteria</taxon>
        <taxon>Pseudomonadati</taxon>
        <taxon>Pseudomonadota</taxon>
        <taxon>Gammaproteobacteria</taxon>
        <taxon>Cellvibrionales</taxon>
        <taxon>Halieaceae</taxon>
        <taxon>Seongchinamella</taxon>
    </lineage>
</organism>
<feature type="transmembrane region" description="Helical" evidence="1">
    <location>
        <begin position="6"/>
        <end position="36"/>
    </location>
</feature>
<feature type="transmembrane region" description="Helical" evidence="1">
    <location>
        <begin position="107"/>
        <end position="127"/>
    </location>
</feature>
<dbReference type="InterPro" id="IPR021218">
    <property type="entry name" value="DUF2784"/>
</dbReference>
<dbReference type="RefSeq" id="WP_117956459.1">
    <property type="nucleotide sequence ID" value="NZ_QRAN01000019.1"/>
</dbReference>
<evidence type="ECO:0000256" key="1">
    <source>
        <dbReference type="SAM" id="Phobius"/>
    </source>
</evidence>
<sequence length="134" mass="15330">MSRESLLLLLADTVLIAHLCFVVFVVLGLVAIYSGYFRQWLWVRNRTFRILHLTAIGIVVAQSWLGVACPLTVWEVALRNKAGAEGYAGSFIQYWLHKMLYYSAPEWMFIALYTGFGGLVLLSWFLVRPNARSR</sequence>
<dbReference type="Pfam" id="PF10861">
    <property type="entry name" value="DUF2784"/>
    <property type="match status" value="1"/>
</dbReference>
<reference evidence="2 3" key="1">
    <citation type="submission" date="2018-07" db="EMBL/GenBank/DDBJ databases">
        <title>Halioglobus sp. genome submission.</title>
        <authorList>
            <person name="Ye M.-Q."/>
            <person name="Du Z.-J."/>
        </authorList>
    </citation>
    <scope>NUCLEOTIDE SEQUENCE [LARGE SCALE GENOMIC DNA]</scope>
    <source>
        <strain evidence="2 3">U0301</strain>
    </source>
</reference>
<evidence type="ECO:0000313" key="2">
    <source>
        <dbReference type="EMBL" id="RLQ20851.1"/>
    </source>
</evidence>
<dbReference type="AlphaFoldDB" id="A0A3L7DXY4"/>
<feature type="transmembrane region" description="Helical" evidence="1">
    <location>
        <begin position="48"/>
        <end position="73"/>
    </location>
</feature>
<evidence type="ECO:0000313" key="3">
    <source>
        <dbReference type="Proteomes" id="UP000265509"/>
    </source>
</evidence>
<proteinExistence type="predicted"/>
<name>A0A3L7DXY4_9GAMM</name>
<keyword evidence="3" id="KW-1185">Reference proteome</keyword>
<comment type="caution">
    <text evidence="2">The sequence shown here is derived from an EMBL/GenBank/DDBJ whole genome shotgun (WGS) entry which is preliminary data.</text>
</comment>
<dbReference type="Proteomes" id="UP000265509">
    <property type="component" value="Unassembled WGS sequence"/>
</dbReference>
<protein>
    <submittedName>
        <fullName evidence="2">DUF2784 family protein</fullName>
    </submittedName>
</protein>
<gene>
    <name evidence="2" type="ORF">DWB85_15765</name>
</gene>
<keyword evidence="1" id="KW-0812">Transmembrane</keyword>